<proteinExistence type="inferred from homology"/>
<comment type="similarity">
    <text evidence="8 9">Belongs to the TRAP transporter small permease family.</text>
</comment>
<feature type="domain" description="Tripartite ATP-independent periplasmic transporters DctQ component" evidence="10">
    <location>
        <begin position="24"/>
        <end position="155"/>
    </location>
</feature>
<reference evidence="11 12" key="1">
    <citation type="submission" date="2020-08" db="EMBL/GenBank/DDBJ databases">
        <title>Genomic Encyclopedia of Type Strains, Phase IV (KMG-IV): sequencing the most valuable type-strain genomes for metagenomic binning, comparative biology and taxonomic classification.</title>
        <authorList>
            <person name="Goeker M."/>
        </authorList>
    </citation>
    <scope>NUCLEOTIDE SEQUENCE [LARGE SCALE GENOMIC DNA]</scope>
    <source>
        <strain evidence="11 12">DSM 19979</strain>
    </source>
</reference>
<keyword evidence="4 9" id="KW-0997">Cell inner membrane</keyword>
<keyword evidence="3" id="KW-1003">Cell membrane</keyword>
<evidence type="ECO:0000256" key="5">
    <source>
        <dbReference type="ARBA" id="ARBA00022692"/>
    </source>
</evidence>
<gene>
    <name evidence="11" type="ORF">GGQ83_001468</name>
</gene>
<dbReference type="GO" id="GO:0022857">
    <property type="term" value="F:transmembrane transporter activity"/>
    <property type="evidence" value="ECO:0007669"/>
    <property type="project" value="UniProtKB-UniRule"/>
</dbReference>
<feature type="transmembrane region" description="Helical" evidence="9">
    <location>
        <begin position="128"/>
        <end position="147"/>
    </location>
</feature>
<evidence type="ECO:0000256" key="3">
    <source>
        <dbReference type="ARBA" id="ARBA00022475"/>
    </source>
</evidence>
<evidence type="ECO:0000259" key="10">
    <source>
        <dbReference type="Pfam" id="PF04290"/>
    </source>
</evidence>
<evidence type="ECO:0000256" key="7">
    <source>
        <dbReference type="ARBA" id="ARBA00023136"/>
    </source>
</evidence>
<evidence type="ECO:0000256" key="6">
    <source>
        <dbReference type="ARBA" id="ARBA00022989"/>
    </source>
</evidence>
<dbReference type="RefSeq" id="WP_184383131.1">
    <property type="nucleotide sequence ID" value="NZ_JACIDJ010000002.1"/>
</dbReference>
<keyword evidence="6 9" id="KW-1133">Transmembrane helix</keyword>
<feature type="transmembrane region" description="Helical" evidence="9">
    <location>
        <begin position="15"/>
        <end position="36"/>
    </location>
</feature>
<dbReference type="GO" id="GO:0005886">
    <property type="term" value="C:plasma membrane"/>
    <property type="evidence" value="ECO:0007669"/>
    <property type="project" value="UniProtKB-SubCell"/>
</dbReference>
<dbReference type="InterPro" id="IPR007387">
    <property type="entry name" value="TRAP_DctQ"/>
</dbReference>
<evidence type="ECO:0000313" key="11">
    <source>
        <dbReference type="EMBL" id="MBB3898031.1"/>
    </source>
</evidence>
<comment type="function">
    <text evidence="9">Part of the tripartite ATP-independent periplasmic (TRAP) transport system.</text>
</comment>
<feature type="transmembrane region" description="Helical" evidence="9">
    <location>
        <begin position="87"/>
        <end position="108"/>
    </location>
</feature>
<organism evidence="11 12">
    <name type="scientific">Roseococcus suduntuyensis</name>
    <dbReference type="NCBI Taxonomy" id="455361"/>
    <lineage>
        <taxon>Bacteria</taxon>
        <taxon>Pseudomonadati</taxon>
        <taxon>Pseudomonadota</taxon>
        <taxon>Alphaproteobacteria</taxon>
        <taxon>Acetobacterales</taxon>
        <taxon>Roseomonadaceae</taxon>
        <taxon>Roseococcus</taxon>
    </lineage>
</organism>
<comment type="caution">
    <text evidence="11">The sequence shown here is derived from an EMBL/GenBank/DDBJ whole genome shotgun (WGS) entry which is preliminary data.</text>
</comment>
<evidence type="ECO:0000256" key="4">
    <source>
        <dbReference type="ARBA" id="ARBA00022519"/>
    </source>
</evidence>
<accession>A0A840AA14</accession>
<evidence type="ECO:0000256" key="8">
    <source>
        <dbReference type="ARBA" id="ARBA00038436"/>
    </source>
</evidence>
<evidence type="ECO:0000313" key="12">
    <source>
        <dbReference type="Proteomes" id="UP000553193"/>
    </source>
</evidence>
<keyword evidence="2 9" id="KW-0813">Transport</keyword>
<dbReference type="PANTHER" id="PTHR35011">
    <property type="entry name" value="2,3-DIKETO-L-GULONATE TRAP TRANSPORTER SMALL PERMEASE PROTEIN YIAM"/>
    <property type="match status" value="1"/>
</dbReference>
<feature type="transmembrane region" description="Helical" evidence="9">
    <location>
        <begin position="48"/>
        <end position="66"/>
    </location>
</feature>
<dbReference type="InterPro" id="IPR055348">
    <property type="entry name" value="DctQ"/>
</dbReference>
<sequence>MEEPRTRLPLSLERVLLAAGMGAMALITLANVVTRYLTDVSLAFTEEYSVALIVIVALVGTALATATGRHIRIDWLTGKLSPRGQRWAEVTGMALLFFCFALLAWYGGLMAWDEYRFEALSPGLGHPQWLYSVWLPLLSLLVMGRAAGRIWRLLRGEAA</sequence>
<dbReference type="EMBL" id="JACIDJ010000002">
    <property type="protein sequence ID" value="MBB3898031.1"/>
    <property type="molecule type" value="Genomic_DNA"/>
</dbReference>
<comment type="subunit">
    <text evidence="9">The complex comprises the extracytoplasmic solute receptor protein and the two transmembrane proteins.</text>
</comment>
<evidence type="ECO:0000256" key="1">
    <source>
        <dbReference type="ARBA" id="ARBA00004429"/>
    </source>
</evidence>
<keyword evidence="12" id="KW-1185">Reference proteome</keyword>
<protein>
    <recommendedName>
        <fullName evidence="9">TRAP transporter small permease protein</fullName>
    </recommendedName>
</protein>
<keyword evidence="5 9" id="KW-0812">Transmembrane</keyword>
<name>A0A840AA14_9PROT</name>
<dbReference type="PANTHER" id="PTHR35011:SF2">
    <property type="entry name" value="2,3-DIKETO-L-GULONATE TRAP TRANSPORTER SMALL PERMEASE PROTEIN YIAM"/>
    <property type="match status" value="1"/>
</dbReference>
<comment type="subcellular location">
    <subcellularLocation>
        <location evidence="1 9">Cell inner membrane</location>
        <topology evidence="1 9">Multi-pass membrane protein</topology>
    </subcellularLocation>
</comment>
<keyword evidence="7 9" id="KW-0472">Membrane</keyword>
<evidence type="ECO:0000256" key="2">
    <source>
        <dbReference type="ARBA" id="ARBA00022448"/>
    </source>
</evidence>
<evidence type="ECO:0000256" key="9">
    <source>
        <dbReference type="RuleBase" id="RU369079"/>
    </source>
</evidence>
<dbReference type="GO" id="GO:0015740">
    <property type="term" value="P:C4-dicarboxylate transport"/>
    <property type="evidence" value="ECO:0007669"/>
    <property type="project" value="TreeGrafter"/>
</dbReference>
<dbReference type="AlphaFoldDB" id="A0A840AA14"/>
<dbReference type="Proteomes" id="UP000553193">
    <property type="component" value="Unassembled WGS sequence"/>
</dbReference>
<dbReference type="Pfam" id="PF04290">
    <property type="entry name" value="DctQ"/>
    <property type="match status" value="1"/>
</dbReference>